<feature type="compositionally biased region" description="Low complexity" evidence="1">
    <location>
        <begin position="97"/>
        <end position="113"/>
    </location>
</feature>
<accession>A0A3L6SL70</accession>
<gene>
    <name evidence="2" type="ORF">C2845_PM07G00570</name>
</gene>
<evidence type="ECO:0000313" key="3">
    <source>
        <dbReference type="Proteomes" id="UP000275267"/>
    </source>
</evidence>
<feature type="compositionally biased region" description="Basic and acidic residues" evidence="1">
    <location>
        <begin position="130"/>
        <end position="140"/>
    </location>
</feature>
<protein>
    <submittedName>
        <fullName evidence="2">Uncharacterized protein</fullName>
    </submittedName>
</protein>
<dbReference type="Proteomes" id="UP000275267">
    <property type="component" value="Unassembled WGS sequence"/>
</dbReference>
<feature type="compositionally biased region" description="Basic and acidic residues" evidence="1">
    <location>
        <begin position="150"/>
        <end position="159"/>
    </location>
</feature>
<reference evidence="3" key="1">
    <citation type="journal article" date="2019" name="Nat. Commun.">
        <title>The genome of broomcorn millet.</title>
        <authorList>
            <person name="Zou C."/>
            <person name="Miki D."/>
            <person name="Li D."/>
            <person name="Tang Q."/>
            <person name="Xiao L."/>
            <person name="Rajput S."/>
            <person name="Deng P."/>
            <person name="Jia W."/>
            <person name="Huang R."/>
            <person name="Zhang M."/>
            <person name="Sun Y."/>
            <person name="Hu J."/>
            <person name="Fu X."/>
            <person name="Schnable P.S."/>
            <person name="Li F."/>
            <person name="Zhang H."/>
            <person name="Feng B."/>
            <person name="Zhu X."/>
            <person name="Liu R."/>
            <person name="Schnable J.C."/>
            <person name="Zhu J.-K."/>
            <person name="Zhang H."/>
        </authorList>
    </citation>
    <scope>NUCLEOTIDE SEQUENCE [LARGE SCALE GENOMIC DNA]</scope>
</reference>
<comment type="caution">
    <text evidence="2">The sequence shown here is derived from an EMBL/GenBank/DDBJ whole genome shotgun (WGS) entry which is preliminary data.</text>
</comment>
<sequence length="220" mass="23261">MSSNNLQAESMSAHSAYIPTSALSTFRSGNTPLSTTRLCTCTPSSKSLPFPQADSTETYVTGVGAAPARTMSTNARRDSPNRLPLQWPEISAFHAAGVPRPSSSAARAVAPGRVGRDQRARRVGAAAQPELDHVRVDGGGRRGGAAPPRHRLEQGRERVGVGPDPARQHGRVSRERVPIRGGAIARRAKARCGGGAPARDSVEQAAGTRRPQQHTRRGAE</sequence>
<organism evidence="2 3">
    <name type="scientific">Panicum miliaceum</name>
    <name type="common">Proso millet</name>
    <name type="synonym">Broomcorn millet</name>
    <dbReference type="NCBI Taxonomy" id="4540"/>
    <lineage>
        <taxon>Eukaryota</taxon>
        <taxon>Viridiplantae</taxon>
        <taxon>Streptophyta</taxon>
        <taxon>Embryophyta</taxon>
        <taxon>Tracheophyta</taxon>
        <taxon>Spermatophyta</taxon>
        <taxon>Magnoliopsida</taxon>
        <taxon>Liliopsida</taxon>
        <taxon>Poales</taxon>
        <taxon>Poaceae</taxon>
        <taxon>PACMAD clade</taxon>
        <taxon>Panicoideae</taxon>
        <taxon>Panicodae</taxon>
        <taxon>Paniceae</taxon>
        <taxon>Panicinae</taxon>
        <taxon>Panicum</taxon>
        <taxon>Panicum sect. Panicum</taxon>
    </lineage>
</organism>
<proteinExistence type="predicted"/>
<dbReference type="EMBL" id="PQIB02000004">
    <property type="protein sequence ID" value="RLN22247.1"/>
    <property type="molecule type" value="Genomic_DNA"/>
</dbReference>
<name>A0A3L6SL70_PANMI</name>
<evidence type="ECO:0000313" key="2">
    <source>
        <dbReference type="EMBL" id="RLN22247.1"/>
    </source>
</evidence>
<evidence type="ECO:0000256" key="1">
    <source>
        <dbReference type="SAM" id="MobiDB-lite"/>
    </source>
</evidence>
<feature type="compositionally biased region" description="Basic residues" evidence="1">
    <location>
        <begin position="211"/>
        <end position="220"/>
    </location>
</feature>
<feature type="region of interest" description="Disordered" evidence="1">
    <location>
        <begin position="97"/>
        <end position="220"/>
    </location>
</feature>
<keyword evidence="3" id="KW-1185">Reference proteome</keyword>
<dbReference type="AlphaFoldDB" id="A0A3L6SL70"/>